<dbReference type="EMBL" id="RAWK01000102">
    <property type="protein sequence ID" value="RKH64645.1"/>
    <property type="molecule type" value="Genomic_DNA"/>
</dbReference>
<accession>A0A3A8QEI7</accession>
<dbReference type="Proteomes" id="UP000267003">
    <property type="component" value="Unassembled WGS sequence"/>
</dbReference>
<evidence type="ECO:0008006" key="4">
    <source>
        <dbReference type="Google" id="ProtNLM"/>
    </source>
</evidence>
<reference evidence="3" key="1">
    <citation type="submission" date="2018-09" db="EMBL/GenBank/DDBJ databases">
        <authorList>
            <person name="Livingstone P.G."/>
            <person name="Whitworth D.E."/>
        </authorList>
    </citation>
    <scope>NUCLEOTIDE SEQUENCE [LARGE SCALE GENOMIC DNA]</scope>
    <source>
        <strain evidence="3">AB050A</strain>
    </source>
</reference>
<organism evidence="2 3">
    <name type="scientific">Corallococcus aberystwythensis</name>
    <dbReference type="NCBI Taxonomy" id="2316722"/>
    <lineage>
        <taxon>Bacteria</taxon>
        <taxon>Pseudomonadati</taxon>
        <taxon>Myxococcota</taxon>
        <taxon>Myxococcia</taxon>
        <taxon>Myxococcales</taxon>
        <taxon>Cystobacterineae</taxon>
        <taxon>Myxococcaceae</taxon>
        <taxon>Corallococcus</taxon>
    </lineage>
</organism>
<evidence type="ECO:0000256" key="1">
    <source>
        <dbReference type="SAM" id="SignalP"/>
    </source>
</evidence>
<keyword evidence="3" id="KW-1185">Reference proteome</keyword>
<dbReference type="RefSeq" id="WP_120556652.1">
    <property type="nucleotide sequence ID" value="NZ_RAWK01000102.1"/>
</dbReference>
<protein>
    <recommendedName>
        <fullName evidence="4">Lipoprotein</fullName>
    </recommendedName>
</protein>
<dbReference type="AlphaFoldDB" id="A0A3A8QEI7"/>
<gene>
    <name evidence="2" type="ORF">D7W81_18115</name>
</gene>
<evidence type="ECO:0000313" key="3">
    <source>
        <dbReference type="Proteomes" id="UP000267003"/>
    </source>
</evidence>
<dbReference type="PROSITE" id="PS51257">
    <property type="entry name" value="PROKAR_LIPOPROTEIN"/>
    <property type="match status" value="1"/>
</dbReference>
<evidence type="ECO:0000313" key="2">
    <source>
        <dbReference type="EMBL" id="RKH64645.1"/>
    </source>
</evidence>
<proteinExistence type="predicted"/>
<keyword evidence="1" id="KW-0732">Signal</keyword>
<dbReference type="OrthoDB" id="5521699at2"/>
<feature type="chain" id="PRO_5017179199" description="Lipoprotein" evidence="1">
    <location>
        <begin position="23"/>
        <end position="207"/>
    </location>
</feature>
<name>A0A3A8QEI7_9BACT</name>
<comment type="caution">
    <text evidence="2">The sequence shown here is derived from an EMBL/GenBank/DDBJ whole genome shotgun (WGS) entry which is preliminary data.</text>
</comment>
<feature type="signal peptide" evidence="1">
    <location>
        <begin position="1"/>
        <end position="22"/>
    </location>
</feature>
<sequence>MKRILPFILAAFALACSGPDFQEQEEATLGETTGAATAQTIFTCGSPPICPLGYTQVGSACSDICLARGFECLPRGKNQALCELTPSGTISASPTKVRINLDVTTTGSSNICWSVNNTSMAEVWVSSNGLPEALMGRAASACMNATWFHAGDNMVFRLYEGTAHTKLLGSVNVTAEGYHGGICGPCATGYSCFCGDRVCRREGTLCP</sequence>